<dbReference type="Proteomes" id="UP000652761">
    <property type="component" value="Unassembled WGS sequence"/>
</dbReference>
<gene>
    <name evidence="1" type="ORF">Taro_035431</name>
</gene>
<proteinExistence type="predicted"/>
<dbReference type="AlphaFoldDB" id="A0A843WAH5"/>
<evidence type="ECO:0000313" key="2">
    <source>
        <dbReference type="Proteomes" id="UP000652761"/>
    </source>
</evidence>
<reference evidence="1" key="1">
    <citation type="submission" date="2017-07" db="EMBL/GenBank/DDBJ databases">
        <title>Taro Niue Genome Assembly and Annotation.</title>
        <authorList>
            <person name="Atibalentja N."/>
            <person name="Keating K."/>
            <person name="Fields C.J."/>
        </authorList>
    </citation>
    <scope>NUCLEOTIDE SEQUENCE</scope>
    <source>
        <strain evidence="1">Niue_2</strain>
        <tissue evidence="1">Leaf</tissue>
    </source>
</reference>
<comment type="caution">
    <text evidence="1">The sequence shown here is derived from an EMBL/GenBank/DDBJ whole genome shotgun (WGS) entry which is preliminary data.</text>
</comment>
<accession>A0A843WAH5</accession>
<protein>
    <submittedName>
        <fullName evidence="1">Uncharacterized protein</fullName>
    </submittedName>
</protein>
<sequence>MGRRRPSPSRQGRGRVSCRVMSWRRDQKAALTSVATMAEGAFDPSVVVRCLFRNASSVGCPRFCVSQAPVCARGLSRYSGTVEVLSSSWTPSLSERVVVRLRERQQRTATLVGPYVRDYETERVLAWLTGCGVLWWWHSCVCVSVVVPHGGRPSKHRYFNLPVVDGAFPLVPVSATAFPSRCAIEVGSEGLEKKE</sequence>
<name>A0A843WAH5_COLES</name>
<evidence type="ECO:0000313" key="1">
    <source>
        <dbReference type="EMBL" id="MQM02661.1"/>
    </source>
</evidence>
<organism evidence="1 2">
    <name type="scientific">Colocasia esculenta</name>
    <name type="common">Wild taro</name>
    <name type="synonym">Arum esculentum</name>
    <dbReference type="NCBI Taxonomy" id="4460"/>
    <lineage>
        <taxon>Eukaryota</taxon>
        <taxon>Viridiplantae</taxon>
        <taxon>Streptophyta</taxon>
        <taxon>Embryophyta</taxon>
        <taxon>Tracheophyta</taxon>
        <taxon>Spermatophyta</taxon>
        <taxon>Magnoliopsida</taxon>
        <taxon>Liliopsida</taxon>
        <taxon>Araceae</taxon>
        <taxon>Aroideae</taxon>
        <taxon>Colocasieae</taxon>
        <taxon>Colocasia</taxon>
    </lineage>
</organism>
<dbReference type="EMBL" id="NMUH01002895">
    <property type="protein sequence ID" value="MQM02661.1"/>
    <property type="molecule type" value="Genomic_DNA"/>
</dbReference>
<keyword evidence="2" id="KW-1185">Reference proteome</keyword>